<keyword evidence="3" id="KW-0648">Protein biosynthesis</keyword>
<dbReference type="GO" id="GO:0005739">
    <property type="term" value="C:mitochondrion"/>
    <property type="evidence" value="ECO:0007669"/>
    <property type="project" value="EnsemblFungi"/>
</dbReference>
<dbReference type="OrthoDB" id="407355at2759"/>
<dbReference type="Proteomes" id="UP000006310">
    <property type="component" value="Chromosome 2"/>
</dbReference>
<feature type="domain" description="Ribosome recycling factor" evidence="6">
    <location>
        <begin position="72"/>
        <end position="235"/>
    </location>
</feature>
<evidence type="ECO:0000256" key="2">
    <source>
        <dbReference type="ARBA" id="ARBA00020581"/>
    </source>
</evidence>
<evidence type="ECO:0000256" key="4">
    <source>
        <dbReference type="ARBA" id="ARBA00024909"/>
    </source>
</evidence>
<dbReference type="OMA" id="PNNDQQL"/>
<dbReference type="HOGENOM" id="CLU_085410_0_0_1"/>
<dbReference type="PANTHER" id="PTHR20982">
    <property type="entry name" value="RIBOSOME RECYCLING FACTOR"/>
    <property type="match status" value="1"/>
</dbReference>
<keyword evidence="8" id="KW-1185">Reference proteome</keyword>
<dbReference type="InterPro" id="IPR036191">
    <property type="entry name" value="RRF_sf"/>
</dbReference>
<evidence type="ECO:0000256" key="1">
    <source>
        <dbReference type="ARBA" id="ARBA00005912"/>
    </source>
</evidence>
<dbReference type="RefSeq" id="XP_022463160.1">
    <property type="nucleotide sequence ID" value="XM_022606468.1"/>
</dbReference>
<proteinExistence type="inferred from homology"/>
<dbReference type="eggNOG" id="KOG4759">
    <property type="taxonomic scope" value="Eukaryota"/>
</dbReference>
<dbReference type="InterPro" id="IPR023584">
    <property type="entry name" value="Ribosome_recyc_fac_dom"/>
</dbReference>
<evidence type="ECO:0000256" key="5">
    <source>
        <dbReference type="ARBA" id="ARBA00033107"/>
    </source>
</evidence>
<dbReference type="PANTHER" id="PTHR20982:SF3">
    <property type="entry name" value="MITOCHONDRIAL RIBOSOME RECYCLING FACTOR PSEUDO 1"/>
    <property type="match status" value="1"/>
</dbReference>
<reference evidence="8" key="2">
    <citation type="submission" date="2012-08" db="EMBL/GenBank/DDBJ databases">
        <title>Genome sequence of Kazachstania naganishii.</title>
        <authorList>
            <person name="Gordon J.L."/>
            <person name="Armisen D."/>
            <person name="Proux-Wera E."/>
            <person name="OhEigeartaigh S.S."/>
            <person name="Byrne K.P."/>
            <person name="Wolfe K.H."/>
        </authorList>
    </citation>
    <scope>NUCLEOTIDE SEQUENCE [LARGE SCALE GENOMIC DNA]</scope>
    <source>
        <strain evidence="8">ATCC MYA-139 / BCRC 22969 / CBS 8797 / CCRC 22969 / KCTC 17520 / NBRC 10181 / NCYC 3082</strain>
    </source>
</reference>
<dbReference type="Gene3D" id="1.10.132.20">
    <property type="entry name" value="Ribosome-recycling factor"/>
    <property type="match status" value="1"/>
</dbReference>
<dbReference type="InterPro" id="IPR002661">
    <property type="entry name" value="Ribosome_recyc_fac"/>
</dbReference>
<dbReference type="AlphaFoldDB" id="J7S3U6"/>
<organism evidence="7 8">
    <name type="scientific">Huiozyma naganishii (strain ATCC MYA-139 / BCRC 22969 / CBS 8797 / KCTC 17520 / NBRC 10181 / NCYC 3082 / Yp74L-3)</name>
    <name type="common">Yeast</name>
    <name type="synonym">Kazachstania naganishii</name>
    <dbReference type="NCBI Taxonomy" id="1071383"/>
    <lineage>
        <taxon>Eukaryota</taxon>
        <taxon>Fungi</taxon>
        <taxon>Dikarya</taxon>
        <taxon>Ascomycota</taxon>
        <taxon>Saccharomycotina</taxon>
        <taxon>Saccharomycetes</taxon>
        <taxon>Saccharomycetales</taxon>
        <taxon>Saccharomycetaceae</taxon>
        <taxon>Huiozyma</taxon>
    </lineage>
</organism>
<sequence>MSKLIIPCRNFLWSASRSIHTTAPLLKKVKKGAAHTGKAAAKEAEPDEIVDVKSYLLAAKSKFDQCLVACQKRQNEVKQSTANVKIFDQLKLATGAPFTDVASTSLKGKNALLVSVFNPLDVKKVVSCILASGMNLTPEQMEGEGNQQNLKISLPPRTRESRLQQCKDCKAVFEEYKNSGLKSSLGSVRRTFMSKLKTIKQDDVVKRTEKDLEAMHKAYVNKLHEQFKQAEKSIMA</sequence>
<evidence type="ECO:0000313" key="7">
    <source>
        <dbReference type="EMBL" id="CCK68914.1"/>
    </source>
</evidence>
<gene>
    <name evidence="7" type="primary">KNAG0B04790</name>
    <name evidence="7" type="ordered locus">KNAG_0B04790</name>
</gene>
<protein>
    <recommendedName>
        <fullName evidence="2">Ribosome-recycling factor, mitochondrial</fullName>
    </recommendedName>
    <alternativeName>
        <fullName evidence="5">Ribosome-releasing factor, mitochondrial</fullName>
    </alternativeName>
</protein>
<dbReference type="STRING" id="1071383.J7S3U6"/>
<accession>J7S3U6</accession>
<dbReference type="GO" id="GO:0032543">
    <property type="term" value="P:mitochondrial translation"/>
    <property type="evidence" value="ECO:0007669"/>
    <property type="project" value="EnsemblFungi"/>
</dbReference>
<comment type="similarity">
    <text evidence="1">Belongs to the RRF family.</text>
</comment>
<dbReference type="Gene3D" id="3.30.1360.40">
    <property type="match status" value="1"/>
</dbReference>
<evidence type="ECO:0000259" key="6">
    <source>
        <dbReference type="Pfam" id="PF01765"/>
    </source>
</evidence>
<reference evidence="7 8" key="1">
    <citation type="journal article" date="2011" name="Proc. Natl. Acad. Sci. U.S.A.">
        <title>Evolutionary erosion of yeast sex chromosomes by mating-type switching accidents.</title>
        <authorList>
            <person name="Gordon J.L."/>
            <person name="Armisen D."/>
            <person name="Proux-Wera E."/>
            <person name="Oheigeartaigh S.S."/>
            <person name="Byrne K.P."/>
            <person name="Wolfe K.H."/>
        </authorList>
    </citation>
    <scope>NUCLEOTIDE SEQUENCE [LARGE SCALE GENOMIC DNA]</scope>
    <source>
        <strain evidence="8">ATCC MYA-139 / BCRC 22969 / CBS 8797 / CCRC 22969 / KCTC 17520 / NBRC 10181 / NCYC 3082</strain>
    </source>
</reference>
<dbReference type="EMBL" id="HE978315">
    <property type="protein sequence ID" value="CCK68914.1"/>
    <property type="molecule type" value="Genomic_DNA"/>
</dbReference>
<dbReference type="KEGG" id="kng:KNAG_0B04790"/>
<evidence type="ECO:0000313" key="8">
    <source>
        <dbReference type="Proteomes" id="UP000006310"/>
    </source>
</evidence>
<dbReference type="GO" id="GO:0043023">
    <property type="term" value="F:ribosomal large subunit binding"/>
    <property type="evidence" value="ECO:0007669"/>
    <property type="project" value="TreeGrafter"/>
</dbReference>
<dbReference type="Pfam" id="PF01765">
    <property type="entry name" value="RRF"/>
    <property type="match status" value="1"/>
</dbReference>
<dbReference type="SUPFAM" id="SSF55194">
    <property type="entry name" value="Ribosome recycling factor, RRF"/>
    <property type="match status" value="1"/>
</dbReference>
<name>J7S3U6_HUIN7</name>
<dbReference type="GeneID" id="34524564"/>
<evidence type="ECO:0000256" key="3">
    <source>
        <dbReference type="ARBA" id="ARBA00022917"/>
    </source>
</evidence>
<comment type="function">
    <text evidence="4">Necessary for protein synthesis in mitochondria. Functions as a ribosome recycling factor in mitochondria.</text>
</comment>